<comment type="caution">
    <text evidence="2">The sequence shown here is derived from an EMBL/GenBank/DDBJ whole genome shotgun (WGS) entry which is preliminary data.</text>
</comment>
<evidence type="ECO:0000313" key="2">
    <source>
        <dbReference type="EMBL" id="OFE11821.1"/>
    </source>
</evidence>
<dbReference type="AlphaFoldDB" id="A0A1E8CHC2"/>
<evidence type="ECO:0000313" key="3">
    <source>
        <dbReference type="Proteomes" id="UP000175669"/>
    </source>
</evidence>
<dbReference type="RefSeq" id="WP_070115446.1">
    <property type="nucleotide sequence ID" value="NZ_MASR01000001.1"/>
</dbReference>
<dbReference type="Proteomes" id="UP000175669">
    <property type="component" value="Unassembled WGS sequence"/>
</dbReference>
<proteinExistence type="predicted"/>
<dbReference type="EMBL" id="MASR01000001">
    <property type="protein sequence ID" value="OFE11821.1"/>
    <property type="molecule type" value="Genomic_DNA"/>
</dbReference>
<feature type="compositionally biased region" description="Gly residues" evidence="1">
    <location>
        <begin position="36"/>
        <end position="68"/>
    </location>
</feature>
<feature type="compositionally biased region" description="Basic and acidic residues" evidence="1">
    <location>
        <begin position="248"/>
        <end position="260"/>
    </location>
</feature>
<feature type="compositionally biased region" description="Acidic residues" evidence="1">
    <location>
        <begin position="230"/>
        <end position="247"/>
    </location>
</feature>
<gene>
    <name evidence="2" type="ORF">PHACT_00550</name>
</gene>
<feature type="region of interest" description="Disordered" evidence="1">
    <location>
        <begin position="194"/>
        <end position="288"/>
    </location>
</feature>
<feature type="compositionally biased region" description="Polar residues" evidence="1">
    <location>
        <begin position="75"/>
        <end position="86"/>
    </location>
</feature>
<keyword evidence="3" id="KW-1185">Reference proteome</keyword>
<name>A0A1E8CHC2_9GAMM</name>
<evidence type="ECO:0000256" key="1">
    <source>
        <dbReference type="SAM" id="MobiDB-lite"/>
    </source>
</evidence>
<organism evidence="2 3">
    <name type="scientific">Pseudohongiella acticola</name>
    <dbReference type="NCBI Taxonomy" id="1524254"/>
    <lineage>
        <taxon>Bacteria</taxon>
        <taxon>Pseudomonadati</taxon>
        <taxon>Pseudomonadota</taxon>
        <taxon>Gammaproteobacteria</taxon>
        <taxon>Pseudomonadales</taxon>
        <taxon>Pseudohongiellaceae</taxon>
        <taxon>Pseudohongiella</taxon>
    </lineage>
</organism>
<feature type="region of interest" description="Disordered" evidence="1">
    <location>
        <begin position="36"/>
        <end position="93"/>
    </location>
</feature>
<dbReference type="OrthoDB" id="7063573at2"/>
<sequence>MPKAILALRSYPLAILMALVLFVCSFIIATSSIGTIGSGGGDDQGSGMGGTGRTGGLNGDSGFGGTGGPSPFLGSNESDTEQQNSPGEGPADSLIEPFLQQQQTETARIPEVMRPLIELQRSTPATPTFQNDTPSLDMLDDDSQELPPHARRLLDMADASANDMVEQPALEIQLQIPEATSTDDIERFRLEVAEPVVPAQTTPDVEPEPATASESDDSLFILQQLKSEEIADNDAELDEPLPENSDFDSDRSLIPERIQRPELPPFQRMRPAVDRASIVAPRPRPMQI</sequence>
<reference evidence="3" key="1">
    <citation type="submission" date="2016-07" db="EMBL/GenBank/DDBJ databases">
        <authorList>
            <person name="Florea S."/>
            <person name="Webb J.S."/>
            <person name="Jaromczyk J."/>
            <person name="Schardl C.L."/>
        </authorList>
    </citation>
    <scope>NUCLEOTIDE SEQUENCE [LARGE SCALE GENOMIC DNA]</scope>
    <source>
        <strain evidence="3">KCTC 42131</strain>
    </source>
</reference>
<dbReference type="STRING" id="1524254.PHACT_00550"/>
<protein>
    <submittedName>
        <fullName evidence="2">Uncharacterized protein</fullName>
    </submittedName>
</protein>
<accession>A0A1E8CHC2</accession>